<dbReference type="InterPro" id="IPR033458">
    <property type="entry name" value="DUF5134"/>
</dbReference>
<evidence type="ECO:0000256" key="1">
    <source>
        <dbReference type="SAM" id="Phobius"/>
    </source>
</evidence>
<feature type="transmembrane region" description="Helical" evidence="1">
    <location>
        <begin position="55"/>
        <end position="74"/>
    </location>
</feature>
<reference evidence="3" key="1">
    <citation type="journal article" date="2019" name="Int. J. Syst. Evol. Microbiol.">
        <title>The Global Catalogue of Microorganisms (GCM) 10K type strain sequencing project: providing services to taxonomists for standard genome sequencing and annotation.</title>
        <authorList>
            <consortium name="The Broad Institute Genomics Platform"/>
            <consortium name="The Broad Institute Genome Sequencing Center for Infectious Disease"/>
            <person name="Wu L."/>
            <person name="Ma J."/>
        </authorList>
    </citation>
    <scope>NUCLEOTIDE SEQUENCE [LARGE SCALE GENOMIC DNA]</scope>
    <source>
        <strain evidence="3">JCM 17975</strain>
    </source>
</reference>
<evidence type="ECO:0008006" key="4">
    <source>
        <dbReference type="Google" id="ProtNLM"/>
    </source>
</evidence>
<keyword evidence="3" id="KW-1185">Reference proteome</keyword>
<dbReference type="Pfam" id="PF17197">
    <property type="entry name" value="DUF5134"/>
    <property type="match status" value="1"/>
</dbReference>
<feature type="transmembrane region" description="Helical" evidence="1">
    <location>
        <begin position="29"/>
        <end position="48"/>
    </location>
</feature>
<sequence>MTTLFGLLSAHSLWCLATARRTFSAVGYLLHLGMNAIMVAMVWPWWAYLPTLPQLALFVLAAAFFAAVAGWRVVDARPRGLASSVSRTGHHESAWAQAVHAVMMLAMVWAVAIMSLALASPAAALGPGGHQGPHAVAHAPTGLWAMVSGVLLVVTLVAGGISFLFALSRHVRVRGFVCDRVGSDLLAGAAMSLGMAAMCATMLAG</sequence>
<keyword evidence="1" id="KW-0472">Membrane</keyword>
<keyword evidence="1" id="KW-0812">Transmembrane</keyword>
<gene>
    <name evidence="2" type="ORF">GCM10023198_58350</name>
</gene>
<accession>A0ABP8YAU2</accession>
<dbReference type="RefSeq" id="WP_345376720.1">
    <property type="nucleotide sequence ID" value="NZ_BAABHM010000038.1"/>
</dbReference>
<dbReference type="Proteomes" id="UP001500843">
    <property type="component" value="Unassembled WGS sequence"/>
</dbReference>
<feature type="transmembrane region" description="Helical" evidence="1">
    <location>
        <begin position="94"/>
        <end position="120"/>
    </location>
</feature>
<evidence type="ECO:0000313" key="3">
    <source>
        <dbReference type="Proteomes" id="UP001500843"/>
    </source>
</evidence>
<keyword evidence="1" id="KW-1133">Transmembrane helix</keyword>
<name>A0ABP8YAU2_9MICO</name>
<dbReference type="EMBL" id="BAABHM010000038">
    <property type="protein sequence ID" value="GAA4725600.1"/>
    <property type="molecule type" value="Genomic_DNA"/>
</dbReference>
<feature type="transmembrane region" description="Helical" evidence="1">
    <location>
        <begin position="185"/>
        <end position="204"/>
    </location>
</feature>
<organism evidence="2 3">
    <name type="scientific">Promicromonospora umidemergens</name>
    <dbReference type="NCBI Taxonomy" id="629679"/>
    <lineage>
        <taxon>Bacteria</taxon>
        <taxon>Bacillati</taxon>
        <taxon>Actinomycetota</taxon>
        <taxon>Actinomycetes</taxon>
        <taxon>Micrococcales</taxon>
        <taxon>Promicromonosporaceae</taxon>
        <taxon>Promicromonospora</taxon>
    </lineage>
</organism>
<comment type="caution">
    <text evidence="2">The sequence shown here is derived from an EMBL/GenBank/DDBJ whole genome shotgun (WGS) entry which is preliminary data.</text>
</comment>
<feature type="transmembrane region" description="Helical" evidence="1">
    <location>
        <begin position="141"/>
        <end position="165"/>
    </location>
</feature>
<proteinExistence type="predicted"/>
<evidence type="ECO:0000313" key="2">
    <source>
        <dbReference type="EMBL" id="GAA4725600.1"/>
    </source>
</evidence>
<protein>
    <recommendedName>
        <fullName evidence="4">DUF5134 domain-containing protein</fullName>
    </recommendedName>
</protein>